<evidence type="ECO:0000256" key="7">
    <source>
        <dbReference type="PIRSR" id="PIRSR015957-1"/>
    </source>
</evidence>
<reference evidence="8 9" key="1">
    <citation type="submission" date="2011-06" db="EMBL/GenBank/DDBJ databases">
        <title>The draft genome of Thiorhodococcus drewsii AZ1.</title>
        <authorList>
            <consortium name="US DOE Joint Genome Institute (JGI-PGF)"/>
            <person name="Lucas S."/>
            <person name="Han J."/>
            <person name="Lapidus A."/>
            <person name="Cheng J.-F."/>
            <person name="Goodwin L."/>
            <person name="Pitluck S."/>
            <person name="Peters L."/>
            <person name="Land M.L."/>
            <person name="Hauser L."/>
            <person name="Vogl K."/>
            <person name="Liu Z."/>
            <person name="Imhoff J."/>
            <person name="Thiel V."/>
            <person name="Frigaard N.-U."/>
            <person name="Bryant D.A."/>
            <person name="Woyke T.J."/>
        </authorList>
    </citation>
    <scope>NUCLEOTIDE SEQUENCE [LARGE SCALE GENOMIC DNA]</scope>
    <source>
        <strain evidence="8 9">AZ1</strain>
    </source>
</reference>
<dbReference type="PATRIC" id="fig|765913.3.peg.595"/>
<dbReference type="SUPFAM" id="SSF110395">
    <property type="entry name" value="CutC-like"/>
    <property type="match status" value="1"/>
</dbReference>
<feature type="active site" description="Proton acceptor" evidence="7">
    <location>
        <position position="86"/>
    </location>
</feature>
<dbReference type="PIRSF" id="PIRSF015957">
    <property type="entry name" value="UCP015957"/>
    <property type="match status" value="1"/>
</dbReference>
<feature type="active site" description="Schiff-base intermediate with substrate" evidence="7">
    <location>
        <position position="28"/>
    </location>
</feature>
<dbReference type="AlphaFoldDB" id="G2DX21"/>
<protein>
    <recommendedName>
        <fullName evidence="2">(5-formylfuran-3-yl)methyl phosphate synthase</fullName>
        <ecNumber evidence="2">4.2.3.153</ecNumber>
    </recommendedName>
    <alternativeName>
        <fullName evidence="5">4-(hydroxymethyl)-2-furancarboxaldehyde-phosphate synthase</fullName>
    </alternativeName>
</protein>
<dbReference type="EC" id="4.2.3.153" evidence="2"/>
<organism evidence="8 9">
    <name type="scientific">Thiorhodococcus drewsii AZ1</name>
    <dbReference type="NCBI Taxonomy" id="765913"/>
    <lineage>
        <taxon>Bacteria</taxon>
        <taxon>Pseudomonadati</taxon>
        <taxon>Pseudomonadota</taxon>
        <taxon>Gammaproteobacteria</taxon>
        <taxon>Chromatiales</taxon>
        <taxon>Chromatiaceae</taxon>
        <taxon>Thiorhodococcus</taxon>
    </lineage>
</organism>
<dbReference type="OrthoDB" id="2111523at2"/>
<evidence type="ECO:0000256" key="1">
    <source>
        <dbReference type="ARBA" id="ARBA00003810"/>
    </source>
</evidence>
<dbReference type="Proteomes" id="UP000004200">
    <property type="component" value="Unassembled WGS sequence"/>
</dbReference>
<dbReference type="eggNOG" id="COG1891">
    <property type="taxonomic scope" value="Bacteria"/>
</dbReference>
<dbReference type="RefSeq" id="WP_007039298.1">
    <property type="nucleotide sequence ID" value="NZ_AFWT01000003.1"/>
</dbReference>
<accession>G2DX21</accession>
<evidence type="ECO:0000313" key="9">
    <source>
        <dbReference type="Proteomes" id="UP000004200"/>
    </source>
</evidence>
<evidence type="ECO:0000313" key="8">
    <source>
        <dbReference type="EMBL" id="EGV33375.1"/>
    </source>
</evidence>
<evidence type="ECO:0000256" key="5">
    <source>
        <dbReference type="ARBA" id="ARBA00032523"/>
    </source>
</evidence>
<keyword evidence="9" id="KW-1185">Reference proteome</keyword>
<evidence type="ECO:0000256" key="2">
    <source>
        <dbReference type="ARBA" id="ARBA00012553"/>
    </source>
</evidence>
<keyword evidence="4" id="KW-0704">Schiff base</keyword>
<proteinExistence type="predicted"/>
<comment type="function">
    <text evidence="1">Catalyzes the formation of 4-(hydroxymethyl)-2-furancarboxaldehyde phosphate (4-HFC-P) from two molecules of glyceraldehyde-3-P (GA-3-P).</text>
</comment>
<dbReference type="Pfam" id="PF04476">
    <property type="entry name" value="4HFCP_synth"/>
    <property type="match status" value="1"/>
</dbReference>
<sequence>MTRLLASVTDAEEAELAIQGGADLIDLKDPARGALGALNLTEIRHILAQVGERRPVSATIGDLPPDARATESAIRTTAATGVDLVKIGFFSEAHLDACLPVVADLSAKIAIVAVLFADRPTAETDPARFAEAGCAGVMLDTADKSRGRLLDHLDTDSLRRFVDRAKQLDLMSGLAGSLRQEDIAHLLPLAPSYLGFRGALCTSGQRAERLVPERLTEIRAAL</sequence>
<dbReference type="EMBL" id="AFWT01000003">
    <property type="protein sequence ID" value="EGV33375.1"/>
    <property type="molecule type" value="Genomic_DNA"/>
</dbReference>
<evidence type="ECO:0000256" key="4">
    <source>
        <dbReference type="ARBA" id="ARBA00023270"/>
    </source>
</evidence>
<dbReference type="InterPro" id="IPR036822">
    <property type="entry name" value="CutC-like_dom_sf"/>
</dbReference>
<dbReference type="STRING" id="765913.ThidrDRAFT_0582"/>
<evidence type="ECO:0000256" key="6">
    <source>
        <dbReference type="ARBA" id="ARBA00047628"/>
    </source>
</evidence>
<comment type="catalytic activity">
    <reaction evidence="6">
        <text>2 D-glyceraldehyde 3-phosphate = 4-(hydroxymethyl)-2-furancarboxaldehyde phosphate + phosphate + 2 H2O</text>
        <dbReference type="Rhea" id="RHEA:43536"/>
        <dbReference type="ChEBI" id="CHEBI:15377"/>
        <dbReference type="ChEBI" id="CHEBI:43474"/>
        <dbReference type="ChEBI" id="CHEBI:59776"/>
        <dbReference type="ChEBI" id="CHEBI:83407"/>
        <dbReference type="EC" id="4.2.3.153"/>
    </reaction>
</comment>
<dbReference type="InterPro" id="IPR007565">
    <property type="entry name" value="4HFCP_synth"/>
</dbReference>
<dbReference type="GO" id="GO:0016829">
    <property type="term" value="F:lyase activity"/>
    <property type="evidence" value="ECO:0007669"/>
    <property type="project" value="UniProtKB-KW"/>
</dbReference>
<gene>
    <name evidence="8" type="ORF">ThidrDRAFT_0582</name>
</gene>
<evidence type="ECO:0000256" key="3">
    <source>
        <dbReference type="ARBA" id="ARBA00023239"/>
    </source>
</evidence>
<name>G2DX21_9GAMM</name>
<keyword evidence="3" id="KW-0456">Lyase</keyword>
<comment type="caution">
    <text evidence="8">The sequence shown here is derived from an EMBL/GenBank/DDBJ whole genome shotgun (WGS) entry which is preliminary data.</text>
</comment>